<comment type="caution">
    <text evidence="2">The sequence shown here is derived from an EMBL/GenBank/DDBJ whole genome shotgun (WGS) entry which is preliminary data.</text>
</comment>
<proteinExistence type="predicted"/>
<dbReference type="Gene3D" id="3.40.630.30">
    <property type="match status" value="1"/>
</dbReference>
<dbReference type="EMBL" id="AYYR01000054">
    <property type="protein sequence ID" value="KRM75303.1"/>
    <property type="molecule type" value="Genomic_DNA"/>
</dbReference>
<reference evidence="2 3" key="1">
    <citation type="journal article" date="2015" name="Genome Announc.">
        <title>Expanding the biotechnology potential of lactobacilli through comparative genomics of 213 strains and associated genera.</title>
        <authorList>
            <person name="Sun Z."/>
            <person name="Harris H.M."/>
            <person name="McCann A."/>
            <person name="Guo C."/>
            <person name="Argimon S."/>
            <person name="Zhang W."/>
            <person name="Yang X."/>
            <person name="Jeffery I.B."/>
            <person name="Cooney J.C."/>
            <person name="Kagawa T.F."/>
            <person name="Liu W."/>
            <person name="Song Y."/>
            <person name="Salvetti E."/>
            <person name="Wrobel A."/>
            <person name="Rasinkangas P."/>
            <person name="Parkhill J."/>
            <person name="Rea M.C."/>
            <person name="O'Sullivan O."/>
            <person name="Ritari J."/>
            <person name="Douillard F.P."/>
            <person name="Paul Ross R."/>
            <person name="Yang R."/>
            <person name="Briner A.E."/>
            <person name="Felis G.E."/>
            <person name="de Vos W.M."/>
            <person name="Barrangou R."/>
            <person name="Klaenhammer T.R."/>
            <person name="Caufield P.W."/>
            <person name="Cui Y."/>
            <person name="Zhang H."/>
            <person name="O'Toole P.W."/>
        </authorList>
    </citation>
    <scope>NUCLEOTIDE SEQUENCE [LARGE SCALE GENOMIC DNA]</scope>
    <source>
        <strain evidence="2 3">DSM 20515</strain>
    </source>
</reference>
<dbReference type="PROSITE" id="PS51186">
    <property type="entry name" value="GNAT"/>
    <property type="match status" value="1"/>
</dbReference>
<name>A0A0R2B812_SECCO</name>
<dbReference type="AlphaFoldDB" id="A0A0R2B812"/>
<dbReference type="InterPro" id="IPR000182">
    <property type="entry name" value="GNAT_dom"/>
</dbReference>
<dbReference type="SUPFAM" id="SSF55729">
    <property type="entry name" value="Acyl-CoA N-acyltransferases (Nat)"/>
    <property type="match status" value="1"/>
</dbReference>
<organism evidence="2 3">
    <name type="scientific">Secundilactobacillus collinoides DSM 20515 = JCM 1123</name>
    <dbReference type="NCBI Taxonomy" id="1423733"/>
    <lineage>
        <taxon>Bacteria</taxon>
        <taxon>Bacillati</taxon>
        <taxon>Bacillota</taxon>
        <taxon>Bacilli</taxon>
        <taxon>Lactobacillales</taxon>
        <taxon>Lactobacillaceae</taxon>
        <taxon>Secundilactobacillus</taxon>
    </lineage>
</organism>
<evidence type="ECO:0000313" key="2">
    <source>
        <dbReference type="EMBL" id="KRM75303.1"/>
    </source>
</evidence>
<sequence length="143" mass="16219">MQIKNLDAINDTQLAQLMSIWLSSNLAGHDFIQPEYWRHQRDNVARQMRESDVTAVVDDDGEILGFAVTLGNTLLGIYTRTNAQKQGVGSMLLFALKAKKPHLKLSVFQKNEDAVLFFERHGFKTTKTYNESAVGESRCDMRL</sequence>
<dbReference type="PATRIC" id="fig|1423733.4.peg.2607"/>
<dbReference type="GO" id="GO:0016747">
    <property type="term" value="F:acyltransferase activity, transferring groups other than amino-acyl groups"/>
    <property type="evidence" value="ECO:0007669"/>
    <property type="project" value="InterPro"/>
</dbReference>
<dbReference type="InterPro" id="IPR016181">
    <property type="entry name" value="Acyl_CoA_acyltransferase"/>
</dbReference>
<gene>
    <name evidence="2" type="ORF">FC82_GL002492</name>
</gene>
<feature type="domain" description="N-acetyltransferase" evidence="1">
    <location>
        <begin position="1"/>
        <end position="143"/>
    </location>
</feature>
<protein>
    <recommendedName>
        <fullName evidence="1">N-acetyltransferase domain-containing protein</fullName>
    </recommendedName>
</protein>
<dbReference type="Proteomes" id="UP000051845">
    <property type="component" value="Unassembled WGS sequence"/>
</dbReference>
<evidence type="ECO:0000259" key="1">
    <source>
        <dbReference type="PROSITE" id="PS51186"/>
    </source>
</evidence>
<dbReference type="CDD" id="cd04301">
    <property type="entry name" value="NAT_SF"/>
    <property type="match status" value="1"/>
</dbReference>
<accession>A0A0R2B812</accession>
<dbReference type="RefSeq" id="WP_054761310.1">
    <property type="nucleotide sequence ID" value="NZ_AYYR01000054.1"/>
</dbReference>
<dbReference type="Pfam" id="PF13508">
    <property type="entry name" value="Acetyltransf_7"/>
    <property type="match status" value="1"/>
</dbReference>
<evidence type="ECO:0000313" key="3">
    <source>
        <dbReference type="Proteomes" id="UP000051845"/>
    </source>
</evidence>